<dbReference type="EMBL" id="JAACJM010000006">
    <property type="protein sequence ID" value="KAF5372107.1"/>
    <property type="molecule type" value="Genomic_DNA"/>
</dbReference>
<name>A0A8H5GW73_9AGAR</name>
<evidence type="ECO:0000313" key="1">
    <source>
        <dbReference type="EMBL" id="KAF5338560.1"/>
    </source>
</evidence>
<accession>A0A8H5GW73</accession>
<proteinExistence type="predicted"/>
<dbReference type="Proteomes" id="UP000559256">
    <property type="component" value="Unassembled WGS sequence"/>
</dbReference>
<dbReference type="EMBL" id="JAACJM010000195">
    <property type="protein sequence ID" value="KAF5338560.1"/>
    <property type="molecule type" value="Genomic_DNA"/>
</dbReference>
<evidence type="ECO:0000313" key="2">
    <source>
        <dbReference type="EMBL" id="KAF5372107.1"/>
    </source>
</evidence>
<reference evidence="2 3" key="1">
    <citation type="journal article" date="2020" name="ISME J.">
        <title>Uncovering the hidden diversity of litter-decomposition mechanisms in mushroom-forming fungi.</title>
        <authorList>
            <person name="Floudas D."/>
            <person name="Bentzer J."/>
            <person name="Ahren D."/>
            <person name="Johansson T."/>
            <person name="Persson P."/>
            <person name="Tunlid A."/>
        </authorList>
    </citation>
    <scope>NUCLEOTIDE SEQUENCE [LARGE SCALE GENOMIC DNA]</scope>
    <source>
        <strain evidence="2 3">CBS 291.85</strain>
    </source>
</reference>
<keyword evidence="3" id="KW-1185">Reference proteome</keyword>
<sequence>MLSAARGNGTQGDEVSKKNTFDGSLAVLHRKKSRLDASLMALRRAKLSVISPRLLLDNFLQATLPASAR</sequence>
<evidence type="ECO:0000313" key="3">
    <source>
        <dbReference type="Proteomes" id="UP000559256"/>
    </source>
</evidence>
<organism evidence="2 3">
    <name type="scientific">Tetrapyrgos nigripes</name>
    <dbReference type="NCBI Taxonomy" id="182062"/>
    <lineage>
        <taxon>Eukaryota</taxon>
        <taxon>Fungi</taxon>
        <taxon>Dikarya</taxon>
        <taxon>Basidiomycota</taxon>
        <taxon>Agaricomycotina</taxon>
        <taxon>Agaricomycetes</taxon>
        <taxon>Agaricomycetidae</taxon>
        <taxon>Agaricales</taxon>
        <taxon>Marasmiineae</taxon>
        <taxon>Marasmiaceae</taxon>
        <taxon>Tetrapyrgos</taxon>
    </lineage>
</organism>
<dbReference type="AlphaFoldDB" id="A0A8H5GW73"/>
<protein>
    <submittedName>
        <fullName evidence="2">Uncharacterized protein</fullName>
    </submittedName>
</protein>
<comment type="caution">
    <text evidence="2">The sequence shown here is derived from an EMBL/GenBank/DDBJ whole genome shotgun (WGS) entry which is preliminary data.</text>
</comment>
<gene>
    <name evidence="2" type="ORF">D9758_004929</name>
    <name evidence="1" type="ORF">D9758_016548</name>
</gene>